<keyword evidence="1 2" id="KW-0597">Phosphoprotein</keyword>
<dbReference type="PANTHER" id="PTHR44591">
    <property type="entry name" value="STRESS RESPONSE REGULATOR PROTEIN 1"/>
    <property type="match status" value="1"/>
</dbReference>
<reference evidence="4 5" key="1">
    <citation type="submission" date="2024-10" db="EMBL/GenBank/DDBJ databases">
        <authorList>
            <person name="Yang X.-N."/>
        </authorList>
    </citation>
    <scope>NUCLEOTIDE SEQUENCE [LARGE SCALE GENOMIC DNA]</scope>
    <source>
        <strain evidence="4 5">CAU 1059</strain>
    </source>
</reference>
<feature type="modified residue" description="4-aspartylphosphate" evidence="2">
    <location>
        <position position="54"/>
    </location>
</feature>
<dbReference type="EMBL" id="JBIHMM010000001">
    <property type="protein sequence ID" value="MFH0253044.1"/>
    <property type="molecule type" value="Genomic_DNA"/>
</dbReference>
<dbReference type="InterPro" id="IPR011006">
    <property type="entry name" value="CheY-like_superfamily"/>
</dbReference>
<dbReference type="PANTHER" id="PTHR44591:SF3">
    <property type="entry name" value="RESPONSE REGULATORY DOMAIN-CONTAINING PROTEIN"/>
    <property type="match status" value="1"/>
</dbReference>
<sequence length="124" mass="12788">MTRRLTVLLAEDEALIRLDAAQMIAGAGLRVIEARSGDDALRLAGEAPDILVTDVEMPGALDGVALAHALRRDLPTLGIIVTSGRQAVTADALPPGALFLPKPYRSEELLNALARIAGGGLGGA</sequence>
<evidence type="ECO:0000256" key="1">
    <source>
        <dbReference type="ARBA" id="ARBA00022553"/>
    </source>
</evidence>
<accession>A0ABW7I4E9</accession>
<dbReference type="RefSeq" id="WP_377168453.1">
    <property type="nucleotide sequence ID" value="NZ_JBHTJC010000001.1"/>
</dbReference>
<dbReference type="Pfam" id="PF00072">
    <property type="entry name" value="Response_reg"/>
    <property type="match status" value="1"/>
</dbReference>
<evidence type="ECO:0000313" key="4">
    <source>
        <dbReference type="EMBL" id="MFH0253044.1"/>
    </source>
</evidence>
<dbReference type="SMART" id="SM00448">
    <property type="entry name" value="REC"/>
    <property type="match status" value="1"/>
</dbReference>
<proteinExistence type="predicted"/>
<evidence type="ECO:0000259" key="3">
    <source>
        <dbReference type="PROSITE" id="PS50110"/>
    </source>
</evidence>
<protein>
    <submittedName>
        <fullName evidence="4">Response regulator</fullName>
    </submittedName>
</protein>
<keyword evidence="5" id="KW-1185">Reference proteome</keyword>
<organism evidence="4 5">
    <name type="scientific">Roseovarius aquimarinus</name>
    <dbReference type="NCBI Taxonomy" id="1229156"/>
    <lineage>
        <taxon>Bacteria</taxon>
        <taxon>Pseudomonadati</taxon>
        <taxon>Pseudomonadota</taxon>
        <taxon>Alphaproteobacteria</taxon>
        <taxon>Rhodobacterales</taxon>
        <taxon>Roseobacteraceae</taxon>
        <taxon>Roseovarius</taxon>
    </lineage>
</organism>
<evidence type="ECO:0000256" key="2">
    <source>
        <dbReference type="PROSITE-ProRule" id="PRU00169"/>
    </source>
</evidence>
<dbReference type="Gene3D" id="3.40.50.2300">
    <property type="match status" value="1"/>
</dbReference>
<evidence type="ECO:0000313" key="5">
    <source>
        <dbReference type="Proteomes" id="UP001607157"/>
    </source>
</evidence>
<name>A0ABW7I4E9_9RHOB</name>
<dbReference type="SUPFAM" id="SSF52172">
    <property type="entry name" value="CheY-like"/>
    <property type="match status" value="1"/>
</dbReference>
<feature type="domain" description="Response regulatory" evidence="3">
    <location>
        <begin position="6"/>
        <end position="117"/>
    </location>
</feature>
<dbReference type="Proteomes" id="UP001607157">
    <property type="component" value="Unassembled WGS sequence"/>
</dbReference>
<comment type="caution">
    <text evidence="4">The sequence shown here is derived from an EMBL/GenBank/DDBJ whole genome shotgun (WGS) entry which is preliminary data.</text>
</comment>
<dbReference type="InterPro" id="IPR001789">
    <property type="entry name" value="Sig_transdc_resp-reg_receiver"/>
</dbReference>
<dbReference type="PROSITE" id="PS50110">
    <property type="entry name" value="RESPONSE_REGULATORY"/>
    <property type="match status" value="1"/>
</dbReference>
<dbReference type="InterPro" id="IPR050595">
    <property type="entry name" value="Bact_response_regulator"/>
</dbReference>
<gene>
    <name evidence="4" type="ORF">ACGRVM_04015</name>
</gene>